<dbReference type="Gene3D" id="3.90.640.10">
    <property type="entry name" value="Actin, Chain A, domain 4"/>
    <property type="match status" value="1"/>
</dbReference>
<dbReference type="PANTHER" id="PTHR42749:SF1">
    <property type="entry name" value="CELL SHAPE-DETERMINING PROTEIN MREB"/>
    <property type="match status" value="1"/>
</dbReference>
<evidence type="ECO:0000256" key="1">
    <source>
        <dbReference type="ARBA" id="ARBA00007381"/>
    </source>
</evidence>
<reference evidence="4" key="1">
    <citation type="submission" date="2009-01" db="EMBL/GenBank/DDBJ databases">
        <title>Complete sequence of Anaeromyxobacter dehalogenans 2CP-1.</title>
        <authorList>
            <consortium name="US DOE Joint Genome Institute"/>
            <person name="Lucas S."/>
            <person name="Copeland A."/>
            <person name="Lapidus A."/>
            <person name="Glavina del Rio T."/>
            <person name="Dalin E."/>
            <person name="Tice H."/>
            <person name="Bruce D."/>
            <person name="Goodwin L."/>
            <person name="Pitluck S."/>
            <person name="Saunders E."/>
            <person name="Brettin T."/>
            <person name="Detter J.C."/>
            <person name="Han C."/>
            <person name="Larimer F."/>
            <person name="Land M."/>
            <person name="Hauser L."/>
            <person name="Kyrpides N."/>
            <person name="Ovchinnikova G."/>
            <person name="Beliaev A.S."/>
            <person name="Richardson P."/>
        </authorList>
    </citation>
    <scope>NUCLEOTIDE SEQUENCE</scope>
    <source>
        <strain evidence="4">2CP-1</strain>
    </source>
</reference>
<proteinExistence type="inferred from homology"/>
<evidence type="ECO:0000256" key="3">
    <source>
        <dbReference type="ARBA" id="ARBA00022840"/>
    </source>
</evidence>
<dbReference type="InterPro" id="IPR018181">
    <property type="entry name" value="Heat_shock_70_CS"/>
</dbReference>
<dbReference type="Pfam" id="PF12531">
    <property type="entry name" value="DUF3731"/>
    <property type="match status" value="1"/>
</dbReference>
<dbReference type="SUPFAM" id="SSF53067">
    <property type="entry name" value="Actin-like ATPase domain"/>
    <property type="match status" value="2"/>
</dbReference>
<dbReference type="EMBL" id="CP001359">
    <property type="protein sequence ID" value="ACL66565.1"/>
    <property type="molecule type" value="Genomic_DNA"/>
</dbReference>
<dbReference type="GO" id="GO:0005524">
    <property type="term" value="F:ATP binding"/>
    <property type="evidence" value="ECO:0007669"/>
    <property type="project" value="UniProtKB-KW"/>
</dbReference>
<evidence type="ECO:0000313" key="5">
    <source>
        <dbReference type="Proteomes" id="UP000007089"/>
    </source>
</evidence>
<dbReference type="GO" id="GO:0140662">
    <property type="term" value="F:ATP-dependent protein folding chaperone"/>
    <property type="evidence" value="ECO:0007669"/>
    <property type="project" value="InterPro"/>
</dbReference>
<dbReference type="AlphaFoldDB" id="B8JGS8"/>
<keyword evidence="2" id="KW-0547">Nucleotide-binding</keyword>
<protein>
    <submittedName>
        <fullName evidence="4">DnaK-related protein</fullName>
    </submittedName>
</protein>
<keyword evidence="3" id="KW-0067">ATP-binding</keyword>
<organism evidence="4 5">
    <name type="scientific">Anaeromyxobacter dehalogenans (strain ATCC BAA-258 / DSM 21875 / 2CP-1)</name>
    <dbReference type="NCBI Taxonomy" id="455488"/>
    <lineage>
        <taxon>Bacteria</taxon>
        <taxon>Pseudomonadati</taxon>
        <taxon>Myxococcota</taxon>
        <taxon>Myxococcia</taxon>
        <taxon>Myxococcales</taxon>
        <taxon>Cystobacterineae</taxon>
        <taxon>Anaeromyxobacteraceae</taxon>
        <taxon>Anaeromyxobacter</taxon>
    </lineage>
</organism>
<gene>
    <name evidence="4" type="ordered locus">A2cp1_3231</name>
</gene>
<dbReference type="HOGENOM" id="CLU_013948_0_0_7"/>
<keyword evidence="5" id="KW-1185">Reference proteome</keyword>
<dbReference type="KEGG" id="acp:A2cp1_3231"/>
<dbReference type="InterPro" id="IPR013126">
    <property type="entry name" value="Hsp_70_fam"/>
</dbReference>
<name>B8JGS8_ANAD2</name>
<dbReference type="Proteomes" id="UP000007089">
    <property type="component" value="Chromosome"/>
</dbReference>
<dbReference type="CDD" id="cd10170">
    <property type="entry name" value="ASKHA_NBD_HSP70"/>
    <property type="match status" value="1"/>
</dbReference>
<accession>B8JGS8</accession>
<evidence type="ECO:0000313" key="4">
    <source>
        <dbReference type="EMBL" id="ACL66565.1"/>
    </source>
</evidence>
<dbReference type="Pfam" id="PF00012">
    <property type="entry name" value="HSP70"/>
    <property type="match status" value="1"/>
</dbReference>
<sequence length="929" mass="97590">MSGPRYVVGIDLGTVNSALASVDLARAGDLAEAVEALPVPQLVRPGEVEPRRLLPSSAYLPGPELPPAATRLPWGERAIVVGELAREQGARVPGRLVASAKSWLANPRADRTAPILPWGAPEGVPRISPVAASALVLGHLRDAWEAAHPGAPLVEQELTLAVPASFDAAARELTLAAARQAGLPRAALVEEPQAAFHDWASRHRADLGAALGLPGGEGAAQVLVVDVGGGTTDLTLVRAEVHDGRPSLTRLAVGDHLLLGGDNVDLALARAVEGRLGGRLDPARFGALVQACRLAKERLLAAGGPERVPVAVAGAGSRIVAGAVSAELTRDEVRALVLDGFFPRVGPEDRPRRAPRTAGLAELGLPYEPDPAVTRHVAAFLALHAAEAGAVGGGPARPDAVLLNGGTFAAPEVRARLAEAVSALFPGAPPVRALASPALDLAVARGAALSALARRGVGLRIGGGTPRAFYVGIAAPEGERALCVVPRHAEEGTRVAVPRTFRLALGRPVRFALLASSAPRLEGPGDVVEPGDDLVPLPPVETVLSAPGQGDAEVPVRLEAVLTEIGTLELWCAATDRDARWRLEFSLRAGAADAGAPGRPAETAAVPRGLEEAHALVDLFYGRKGAVERKEVKGLFRALEKVLGPRDAWSTPVVRDLWAALHAGRGRRRRTADHERTWLQLTGFCLRPGFGAPLDAWRAGETWKAFGEGLQYQGDARAWAAWWVTWRRIAGGLEAAAQRRLLETVRPFLQPRDPRRPPPKVAGVRPMAEDEMVRLAGSLERIDAAEKEELGGWLLARAEAEGPAAHLLWAIGRLGARVPFHASVHQVVPPAVAEAWIDRLLAAAPPREVAFALGQLARRSGDRVRDVGEAARARALAALAAAGVPEEQARPVREVVEASAEAEQRIFGESLPAGLRLVAGEEDPAAPPT</sequence>
<dbReference type="PROSITE" id="PS00329">
    <property type="entry name" value="HSP70_2"/>
    <property type="match status" value="1"/>
</dbReference>
<comment type="similarity">
    <text evidence="1">Belongs to the heat shock protein 70 family.</text>
</comment>
<dbReference type="InterPro" id="IPR021030">
    <property type="entry name" value="DUF3731"/>
</dbReference>
<dbReference type="PANTHER" id="PTHR42749">
    <property type="entry name" value="CELL SHAPE-DETERMINING PROTEIN MREB"/>
    <property type="match status" value="1"/>
</dbReference>
<dbReference type="RefSeq" id="WP_015934380.1">
    <property type="nucleotide sequence ID" value="NC_011891.1"/>
</dbReference>
<evidence type="ECO:0000256" key="2">
    <source>
        <dbReference type="ARBA" id="ARBA00022741"/>
    </source>
</evidence>
<dbReference type="InterPro" id="IPR043129">
    <property type="entry name" value="ATPase_NBD"/>
</dbReference>
<dbReference type="Gene3D" id="3.30.420.40">
    <property type="match status" value="2"/>
</dbReference>